<feature type="transmembrane region" description="Helical" evidence="8">
    <location>
        <begin position="555"/>
        <end position="579"/>
    </location>
</feature>
<feature type="region of interest" description="Disordered" evidence="7">
    <location>
        <begin position="196"/>
        <end position="220"/>
    </location>
</feature>
<keyword evidence="10" id="KW-1185">Reference proteome</keyword>
<feature type="transmembrane region" description="Helical" evidence="8">
    <location>
        <begin position="411"/>
        <end position="429"/>
    </location>
</feature>
<evidence type="ECO:0000256" key="7">
    <source>
        <dbReference type="SAM" id="MobiDB-lite"/>
    </source>
</evidence>
<evidence type="ECO:0000256" key="5">
    <source>
        <dbReference type="ARBA" id="ARBA00022989"/>
    </source>
</evidence>
<sequence length="687" mass="78321">MPQHRSNVHLYYQFKNLRKQINQQSLIINKLFHWIRKKSLDQQLSEESQSYLTVLKLIAQQKCSLPPQKDDAQKFVQNLSSLFFESLSKTTEISLPNDTEQINQQIKLALNHCSQSNEYDFTINNDDDDQLLCDEDVCQNVESNNDGNNCSTVNDSKVIDNESTIIIDNKQSINSGDDEDNEPNLTFIANNQTIIEQKSIENQNDKEEEEEEKRESLSDSSILLSPLSFRRPLSTIRPNFNDFITNKNGDLMENYPLTASTPMINRNINRNFDSISRISINNNTVLSSSSSSNPTMFSNSNDKTIIANISSLNEQNSLSSKNNNNNSSFSIMERYQSKKKILNSQNEQKLSKKPNTMMNKTGNNNNKNNNLSITTANNNNTSQYNSTFFSTYMTRTKSLNESKSKSDFCTIMDGILLIFSNLALLPAIYIAIKGKFYAESIVYCFTMTFSALYHLCDCNCLHYCIFSFDLLQYGDFFTATLTLWCTAIIISNVPYKWISSFHLIGSIIFGTLLHFYMSGTWSFVVPAISTLLLVASFWGYRYYREHTIPELIYSNNFYIAIGLLSFGAIMFASQTLFYFRRLYGITHSLWHISMSLAIALLLPRYPNSDTSFWTENLKINSTIDNQSKPPIISIGKSINEINNSNNHSTRNLSPAPSPPTTTLQSQQHNINNDIMNFNSHVNSAFAL</sequence>
<evidence type="ECO:0000256" key="6">
    <source>
        <dbReference type="ARBA" id="ARBA00023136"/>
    </source>
</evidence>
<dbReference type="PANTHER" id="PTHR14319:SF3">
    <property type="entry name" value="TRANSMEMBRANE PROTEIN-LIKE PROTEIN"/>
    <property type="match status" value="1"/>
</dbReference>
<feature type="transmembrane region" description="Helical" evidence="8">
    <location>
        <begin position="497"/>
        <end position="517"/>
    </location>
</feature>
<dbReference type="Pfam" id="PF12036">
    <property type="entry name" value="DUF3522"/>
    <property type="match status" value="1"/>
</dbReference>
<evidence type="ECO:0000313" key="9">
    <source>
        <dbReference type="EMBL" id="KAH9423908.1"/>
    </source>
</evidence>
<protein>
    <submittedName>
        <fullName evidence="9">Uncharacterized protein</fullName>
    </submittedName>
</protein>
<comment type="similarity">
    <text evidence="2">Belongs to the TMEM8 family.</text>
</comment>
<dbReference type="Proteomes" id="UP000887458">
    <property type="component" value="Unassembled WGS sequence"/>
</dbReference>
<dbReference type="PANTHER" id="PTHR14319">
    <property type="entry name" value="FIVE-SPAN TRANSMEMBRANE PROTEIN M83"/>
    <property type="match status" value="1"/>
</dbReference>
<reference evidence="9 10" key="1">
    <citation type="journal article" date="2018" name="J. Allergy Clin. Immunol.">
        <title>High-quality assembly of Dermatophagoides pteronyssinus genome and transcriptome reveals a wide range of novel allergens.</title>
        <authorList>
            <person name="Liu X.Y."/>
            <person name="Yang K.Y."/>
            <person name="Wang M.Q."/>
            <person name="Kwok J.S."/>
            <person name="Zeng X."/>
            <person name="Yang Z."/>
            <person name="Xiao X.J."/>
            <person name="Lau C.P."/>
            <person name="Li Y."/>
            <person name="Huang Z.M."/>
            <person name="Ba J.G."/>
            <person name="Yim A.K."/>
            <person name="Ouyang C.Y."/>
            <person name="Ngai S.M."/>
            <person name="Chan T.F."/>
            <person name="Leung E.L."/>
            <person name="Liu L."/>
            <person name="Liu Z.G."/>
            <person name="Tsui S.K."/>
        </authorList>
    </citation>
    <scope>NUCLEOTIDE SEQUENCE [LARGE SCALE GENOMIC DNA]</scope>
    <source>
        <strain evidence="9">Derp</strain>
    </source>
</reference>
<keyword evidence="4 8" id="KW-0812">Transmembrane</keyword>
<feature type="region of interest" description="Disordered" evidence="7">
    <location>
        <begin position="342"/>
        <end position="370"/>
    </location>
</feature>
<name>A0ABQ8JMR3_DERPT</name>
<evidence type="ECO:0000313" key="10">
    <source>
        <dbReference type="Proteomes" id="UP000887458"/>
    </source>
</evidence>
<proteinExistence type="inferred from homology"/>
<feature type="transmembrane region" description="Helical" evidence="8">
    <location>
        <begin position="470"/>
        <end position="490"/>
    </location>
</feature>
<evidence type="ECO:0000256" key="1">
    <source>
        <dbReference type="ARBA" id="ARBA00004651"/>
    </source>
</evidence>
<accession>A0ABQ8JMR3</accession>
<keyword evidence="5 8" id="KW-1133">Transmembrane helix</keyword>
<feature type="transmembrane region" description="Helical" evidence="8">
    <location>
        <begin position="523"/>
        <end position="543"/>
    </location>
</feature>
<comment type="subcellular location">
    <subcellularLocation>
        <location evidence="1">Cell membrane</location>
        <topology evidence="1">Multi-pass membrane protein</topology>
    </subcellularLocation>
</comment>
<organism evidence="9 10">
    <name type="scientific">Dermatophagoides pteronyssinus</name>
    <name type="common">European house dust mite</name>
    <dbReference type="NCBI Taxonomy" id="6956"/>
    <lineage>
        <taxon>Eukaryota</taxon>
        <taxon>Metazoa</taxon>
        <taxon>Ecdysozoa</taxon>
        <taxon>Arthropoda</taxon>
        <taxon>Chelicerata</taxon>
        <taxon>Arachnida</taxon>
        <taxon>Acari</taxon>
        <taxon>Acariformes</taxon>
        <taxon>Sarcoptiformes</taxon>
        <taxon>Astigmata</taxon>
        <taxon>Psoroptidia</taxon>
        <taxon>Analgoidea</taxon>
        <taxon>Pyroglyphidae</taxon>
        <taxon>Dermatophagoidinae</taxon>
        <taxon>Dermatophagoides</taxon>
    </lineage>
</organism>
<feature type="compositionally biased region" description="Low complexity" evidence="7">
    <location>
        <begin position="353"/>
        <end position="370"/>
    </location>
</feature>
<reference evidence="9 10" key="2">
    <citation type="journal article" date="2022" name="Mol. Biol. Evol.">
        <title>Comparative Genomics Reveals Insights into the Divergent Evolution of Astigmatic Mites and Household Pest Adaptations.</title>
        <authorList>
            <person name="Xiong Q."/>
            <person name="Wan A.T."/>
            <person name="Liu X."/>
            <person name="Fung C.S."/>
            <person name="Xiao X."/>
            <person name="Malainual N."/>
            <person name="Hou J."/>
            <person name="Wang L."/>
            <person name="Wang M."/>
            <person name="Yang K.Y."/>
            <person name="Cui Y."/>
            <person name="Leung E.L."/>
            <person name="Nong W."/>
            <person name="Shin S.K."/>
            <person name="Au S.W."/>
            <person name="Jeong K.Y."/>
            <person name="Chew F.T."/>
            <person name="Hui J.H."/>
            <person name="Leung T.F."/>
            <person name="Tungtrongchitr A."/>
            <person name="Zhong N."/>
            <person name="Liu Z."/>
            <person name="Tsui S.K."/>
        </authorList>
    </citation>
    <scope>NUCLEOTIDE SEQUENCE [LARGE SCALE GENOMIC DNA]</scope>
    <source>
        <strain evidence="9">Derp</strain>
    </source>
</reference>
<evidence type="ECO:0000256" key="3">
    <source>
        <dbReference type="ARBA" id="ARBA00022475"/>
    </source>
</evidence>
<evidence type="ECO:0000256" key="8">
    <source>
        <dbReference type="SAM" id="Phobius"/>
    </source>
</evidence>
<dbReference type="EMBL" id="NJHN03000031">
    <property type="protein sequence ID" value="KAH9423908.1"/>
    <property type="molecule type" value="Genomic_DNA"/>
</dbReference>
<gene>
    <name evidence="9" type="primary">TMEM8A_1</name>
    <name evidence="9" type="ORF">DERP_005493</name>
</gene>
<evidence type="ECO:0000256" key="4">
    <source>
        <dbReference type="ARBA" id="ARBA00022692"/>
    </source>
</evidence>
<keyword evidence="3" id="KW-1003">Cell membrane</keyword>
<comment type="caution">
    <text evidence="9">The sequence shown here is derived from an EMBL/GenBank/DDBJ whole genome shotgun (WGS) entry which is preliminary data.</text>
</comment>
<feature type="transmembrane region" description="Helical" evidence="8">
    <location>
        <begin position="436"/>
        <end position="455"/>
    </location>
</feature>
<dbReference type="InterPro" id="IPR021910">
    <property type="entry name" value="NGX6/PGAP6/MYMK"/>
</dbReference>
<keyword evidence="6 8" id="KW-0472">Membrane</keyword>
<feature type="region of interest" description="Disordered" evidence="7">
    <location>
        <begin position="643"/>
        <end position="665"/>
    </location>
</feature>
<evidence type="ECO:0000256" key="2">
    <source>
        <dbReference type="ARBA" id="ARBA00005542"/>
    </source>
</evidence>